<organism evidence="4 5">
    <name type="scientific">Brevifollis gellanilyticus</name>
    <dbReference type="NCBI Taxonomy" id="748831"/>
    <lineage>
        <taxon>Bacteria</taxon>
        <taxon>Pseudomonadati</taxon>
        <taxon>Verrucomicrobiota</taxon>
        <taxon>Verrucomicrobiia</taxon>
        <taxon>Verrucomicrobiales</taxon>
        <taxon>Verrucomicrobiaceae</taxon>
    </lineage>
</organism>
<dbReference type="Pfam" id="PF05345">
    <property type="entry name" value="He_PIG"/>
    <property type="match status" value="1"/>
</dbReference>
<evidence type="ECO:0000256" key="2">
    <source>
        <dbReference type="SAM" id="SignalP"/>
    </source>
</evidence>
<feature type="signal peptide" evidence="2">
    <location>
        <begin position="1"/>
        <end position="21"/>
    </location>
</feature>
<evidence type="ECO:0000256" key="1">
    <source>
        <dbReference type="SAM" id="MobiDB-lite"/>
    </source>
</evidence>
<dbReference type="SMART" id="SM00409">
    <property type="entry name" value="IG"/>
    <property type="match status" value="2"/>
</dbReference>
<sequence>MKPLLYLLLATLCLAPVALHAQVNVSKLVAIEENGPRSKQLNYVYLSDGYTQAQLDAGLFAAEVQRAVDYLFTREPWTRYRRFCNIYRIEVPSNQSGTDGGENGGARDTYFQSGFSPTIDRLNILTATGEARAYSIMNAFVPEYDVPVVIVNDSTYGGSGGPIAVATTNYWGPRLVEHESGHSFAGLGDEYQTPTPGYTQFEWPNTTQQADILKVRWKIWVEPGTPSKTPEFDPLYMDKVGHFEGANYHDTGHFRAHDISIMGVMGSDNIGQVNRERFVTGMYTKLSLVNDFAPTALIQTHTEPTNVTFSVSPKSVSSGPPITVEWKLNGVTLPGETGNTLSRTNTQAFGNGSHTLKAIVRDPTDWVRTDTKPLVKEITWTLNLSKQQMRPPEIATPLPATYVLPVGTMIALDATVTAESEGPITYQWLKNNAPFKPDITDYRLPIAAMSVADAGTYSVKISNPLHTKVYSCVVSVVDPNVPRVVVGKTKTATLAFAASANIPAVSWRFQNASGPALANGADYANATTKALQVKSVDVGDSGNYFFSVGNYGPSPAVELLVVTGKTDYAGATLTLPVGKVGAYYNEPFPLPNDPLKTPNSFAGILPAGLKIDAKTGRITGVPTVASKQALGDEVTFTVGNEFGKIPVKITLLIRPLPAGGGGVFAGRILPGSDLGGPTGGLIEFTILSTGSYSGNAMIGAEKIPFKNNVVVLNADAQSATGILTLKPKHAPGGVNVAFTLHDGGDQDPMTATISAVNSQFTAWRNKWLPPENVDTFKGYHTFAFTVPEGSNVAVPKGNGFGSVTIDANGKSVVAGKLADGESFTTSSLVSPGGSVLVYQSLYATATKGSLCAVLDLDPASEAGPVSFGDDTDVSWLRPADTRPVSVGRLYRDGFLIQDIKADGGLYTPPVKPGILMALNAATGTPLVNASLSFADLLGGDPLAVNANVGLEIKTVAVAKVTTANPKVVTFTATPADGRFKGSYTTKDNDPRPPLAPNKPRPQISRKVDYQGIIINQDGTLIGLGYFLRDSLPKADNSDTPTTSSKYSGDLKLERVDPGS</sequence>
<evidence type="ECO:0000313" key="4">
    <source>
        <dbReference type="EMBL" id="GEP44192.1"/>
    </source>
</evidence>
<accession>A0A512MBT1</accession>
<dbReference type="AlphaFoldDB" id="A0A512MBT1"/>
<keyword evidence="2" id="KW-0732">Signal</keyword>
<feature type="compositionally biased region" description="Basic and acidic residues" evidence="1">
    <location>
        <begin position="1048"/>
        <end position="1059"/>
    </location>
</feature>
<dbReference type="GO" id="GO:0008237">
    <property type="term" value="F:metallopeptidase activity"/>
    <property type="evidence" value="ECO:0007669"/>
    <property type="project" value="InterPro"/>
</dbReference>
<dbReference type="OrthoDB" id="127762at2"/>
<feature type="region of interest" description="Disordered" evidence="1">
    <location>
        <begin position="1032"/>
        <end position="1059"/>
    </location>
</feature>
<dbReference type="InterPro" id="IPR013783">
    <property type="entry name" value="Ig-like_fold"/>
</dbReference>
<feature type="compositionally biased region" description="Polar residues" evidence="1">
    <location>
        <begin position="1037"/>
        <end position="1046"/>
    </location>
</feature>
<dbReference type="InterPro" id="IPR036179">
    <property type="entry name" value="Ig-like_dom_sf"/>
</dbReference>
<feature type="region of interest" description="Disordered" evidence="1">
    <location>
        <begin position="978"/>
        <end position="1002"/>
    </location>
</feature>
<proteinExistence type="predicted"/>
<dbReference type="PROSITE" id="PS50835">
    <property type="entry name" value="IG_LIKE"/>
    <property type="match status" value="1"/>
</dbReference>
<dbReference type="SUPFAM" id="SSF48726">
    <property type="entry name" value="Immunoglobulin"/>
    <property type="match status" value="1"/>
</dbReference>
<dbReference type="InterPro" id="IPR019026">
    <property type="entry name" value="Peptidase_M64_IgA"/>
</dbReference>
<dbReference type="Gene3D" id="2.60.40.10">
    <property type="entry name" value="Immunoglobulins"/>
    <property type="match status" value="2"/>
</dbReference>
<keyword evidence="5" id="KW-1185">Reference proteome</keyword>
<name>A0A512MBT1_9BACT</name>
<dbReference type="EMBL" id="BKAG01000026">
    <property type="protein sequence ID" value="GEP44192.1"/>
    <property type="molecule type" value="Genomic_DNA"/>
</dbReference>
<dbReference type="InterPro" id="IPR003599">
    <property type="entry name" value="Ig_sub"/>
</dbReference>
<dbReference type="Proteomes" id="UP000321577">
    <property type="component" value="Unassembled WGS sequence"/>
</dbReference>
<gene>
    <name evidence="4" type="ORF">BGE01nite_34830</name>
</gene>
<feature type="chain" id="PRO_5022172099" description="Ig-like domain-containing protein" evidence="2">
    <location>
        <begin position="22"/>
        <end position="1059"/>
    </location>
</feature>
<comment type="caution">
    <text evidence="4">The sequence shown here is derived from an EMBL/GenBank/DDBJ whole genome shotgun (WGS) entry which is preliminary data.</text>
</comment>
<dbReference type="InterPro" id="IPR007110">
    <property type="entry name" value="Ig-like_dom"/>
</dbReference>
<evidence type="ECO:0000259" key="3">
    <source>
        <dbReference type="PROSITE" id="PS50835"/>
    </source>
</evidence>
<dbReference type="RefSeq" id="WP_146851902.1">
    <property type="nucleotide sequence ID" value="NZ_BKAG01000026.1"/>
</dbReference>
<dbReference type="Pfam" id="PF09471">
    <property type="entry name" value="Peptidase_M64"/>
    <property type="match status" value="1"/>
</dbReference>
<dbReference type="Gene3D" id="3.40.390.10">
    <property type="entry name" value="Collagenase (Catalytic Domain)"/>
    <property type="match status" value="1"/>
</dbReference>
<evidence type="ECO:0000313" key="5">
    <source>
        <dbReference type="Proteomes" id="UP000321577"/>
    </source>
</evidence>
<protein>
    <recommendedName>
        <fullName evidence="3">Ig-like domain-containing protein</fullName>
    </recommendedName>
</protein>
<reference evidence="4 5" key="1">
    <citation type="submission" date="2019-07" db="EMBL/GenBank/DDBJ databases">
        <title>Whole genome shotgun sequence of Brevifollis gellanilyticus NBRC 108608.</title>
        <authorList>
            <person name="Hosoyama A."/>
            <person name="Uohara A."/>
            <person name="Ohji S."/>
            <person name="Ichikawa N."/>
        </authorList>
    </citation>
    <scope>NUCLEOTIDE SEQUENCE [LARGE SCALE GENOMIC DNA]</scope>
    <source>
        <strain evidence="4 5">NBRC 108608</strain>
    </source>
</reference>
<dbReference type="InterPro" id="IPR024079">
    <property type="entry name" value="MetalloPept_cat_dom_sf"/>
</dbReference>
<feature type="domain" description="Ig-like" evidence="3">
    <location>
        <begin position="392"/>
        <end position="482"/>
    </location>
</feature>